<evidence type="ECO:0000313" key="1">
    <source>
        <dbReference type="EMBL" id="VDK46292.1"/>
    </source>
</evidence>
<organism evidence="3">
    <name type="scientific">Taenia asiatica</name>
    <name type="common">Asian tapeworm</name>
    <dbReference type="NCBI Taxonomy" id="60517"/>
    <lineage>
        <taxon>Eukaryota</taxon>
        <taxon>Metazoa</taxon>
        <taxon>Spiralia</taxon>
        <taxon>Lophotrochozoa</taxon>
        <taxon>Platyhelminthes</taxon>
        <taxon>Cestoda</taxon>
        <taxon>Eucestoda</taxon>
        <taxon>Cyclophyllidea</taxon>
        <taxon>Taeniidae</taxon>
        <taxon>Taenia</taxon>
    </lineage>
</organism>
<sequence length="96" mass="10349">MERRTYNAEVESSSLSRGTLLTSLPPTIPVNCQPYPTYHPTTFCALLSAAACLLGQIVQDETRQGGLAVKKLERESCMPGDVGGRQAGRQAGTYMT</sequence>
<reference evidence="1 2" key="2">
    <citation type="submission" date="2018-11" db="EMBL/GenBank/DDBJ databases">
        <authorList>
            <consortium name="Pathogen Informatics"/>
        </authorList>
    </citation>
    <scope>NUCLEOTIDE SEQUENCE [LARGE SCALE GENOMIC DNA]</scope>
</reference>
<dbReference type="WBParaSite" id="TASK_0000987501-mRNA-1">
    <property type="protein sequence ID" value="TASK_0000987501-mRNA-1"/>
    <property type="gene ID" value="TASK_0000987501"/>
</dbReference>
<proteinExistence type="predicted"/>
<reference evidence="3" key="1">
    <citation type="submission" date="2017-02" db="UniProtKB">
        <authorList>
            <consortium name="WormBaseParasite"/>
        </authorList>
    </citation>
    <scope>IDENTIFICATION</scope>
</reference>
<gene>
    <name evidence="1" type="ORF">TASK_LOCUS9876</name>
</gene>
<dbReference type="EMBL" id="UYRS01019638">
    <property type="protein sequence ID" value="VDK46292.1"/>
    <property type="molecule type" value="Genomic_DNA"/>
</dbReference>
<evidence type="ECO:0000313" key="2">
    <source>
        <dbReference type="Proteomes" id="UP000282613"/>
    </source>
</evidence>
<name>A0A0R3WG82_TAEAS</name>
<keyword evidence="2" id="KW-1185">Reference proteome</keyword>
<dbReference type="Proteomes" id="UP000282613">
    <property type="component" value="Unassembled WGS sequence"/>
</dbReference>
<accession>A0A0R3WG82</accession>
<evidence type="ECO:0000313" key="3">
    <source>
        <dbReference type="WBParaSite" id="TASK_0000987501-mRNA-1"/>
    </source>
</evidence>
<dbReference type="AlphaFoldDB" id="A0A0R3WG82"/>
<protein>
    <submittedName>
        <fullName evidence="1 3">Uncharacterized protein</fullName>
    </submittedName>
</protein>